<reference evidence="9 10" key="1">
    <citation type="submission" date="2019-01" db="EMBL/GenBank/DDBJ databases">
        <title>Genome sequencing of strain FW100M-2.</title>
        <authorList>
            <person name="Heo J."/>
            <person name="Kim S.-J."/>
            <person name="Kim J.-S."/>
            <person name="Hong S.-B."/>
            <person name="Kwon S.-W."/>
        </authorList>
    </citation>
    <scope>NUCLEOTIDE SEQUENCE [LARGE SCALE GENOMIC DNA]</scope>
    <source>
        <strain evidence="9 10">FW100M-2</strain>
    </source>
</reference>
<evidence type="ECO:0000256" key="6">
    <source>
        <dbReference type="ARBA" id="ARBA00023136"/>
    </source>
</evidence>
<keyword evidence="3" id="KW-1003">Cell membrane</keyword>
<proteinExistence type="inferred from homology"/>
<evidence type="ECO:0000313" key="10">
    <source>
        <dbReference type="Proteomes" id="UP000293568"/>
    </source>
</evidence>
<feature type="transmembrane region" description="Helical" evidence="7">
    <location>
        <begin position="58"/>
        <end position="79"/>
    </location>
</feature>
<dbReference type="PANTHER" id="PTHR34582">
    <property type="entry name" value="UPF0702 TRANSMEMBRANE PROTEIN YCAP"/>
    <property type="match status" value="1"/>
</dbReference>
<dbReference type="GO" id="GO:0005886">
    <property type="term" value="C:plasma membrane"/>
    <property type="evidence" value="ECO:0007669"/>
    <property type="project" value="UniProtKB-SubCell"/>
</dbReference>
<evidence type="ECO:0000256" key="7">
    <source>
        <dbReference type="SAM" id="Phobius"/>
    </source>
</evidence>
<dbReference type="InterPro" id="IPR007353">
    <property type="entry name" value="DUF421"/>
</dbReference>
<name>A0A4P6EYV4_9BACL</name>
<comment type="subcellular location">
    <subcellularLocation>
        <location evidence="1">Cell membrane</location>
        <topology evidence="1">Multi-pass membrane protein</topology>
    </subcellularLocation>
</comment>
<evidence type="ECO:0000259" key="8">
    <source>
        <dbReference type="Pfam" id="PF04239"/>
    </source>
</evidence>
<organism evidence="9 10">
    <name type="scientific">Paenibacillus protaetiae</name>
    <dbReference type="NCBI Taxonomy" id="2509456"/>
    <lineage>
        <taxon>Bacteria</taxon>
        <taxon>Bacillati</taxon>
        <taxon>Bacillota</taxon>
        <taxon>Bacilli</taxon>
        <taxon>Bacillales</taxon>
        <taxon>Paenibacillaceae</taxon>
        <taxon>Paenibacillus</taxon>
    </lineage>
</organism>
<keyword evidence="5 7" id="KW-1133">Transmembrane helix</keyword>
<evidence type="ECO:0000256" key="2">
    <source>
        <dbReference type="ARBA" id="ARBA00006448"/>
    </source>
</evidence>
<keyword evidence="6 7" id="KW-0472">Membrane</keyword>
<dbReference type="Proteomes" id="UP000293568">
    <property type="component" value="Chromosome"/>
</dbReference>
<comment type="similarity">
    <text evidence="2">Belongs to the UPF0702 family.</text>
</comment>
<feature type="domain" description="YetF C-terminal" evidence="8">
    <location>
        <begin position="82"/>
        <end position="214"/>
    </location>
</feature>
<evidence type="ECO:0000256" key="3">
    <source>
        <dbReference type="ARBA" id="ARBA00022475"/>
    </source>
</evidence>
<dbReference type="KEGG" id="pprt:ET464_18410"/>
<dbReference type="AlphaFoldDB" id="A0A4P6EYV4"/>
<dbReference type="Gene3D" id="3.30.240.20">
    <property type="entry name" value="bsu07140 like domains"/>
    <property type="match status" value="2"/>
</dbReference>
<evidence type="ECO:0000256" key="4">
    <source>
        <dbReference type="ARBA" id="ARBA00022692"/>
    </source>
</evidence>
<protein>
    <submittedName>
        <fullName evidence="9">DUF421 domain-containing protein</fullName>
    </submittedName>
</protein>
<keyword evidence="10" id="KW-1185">Reference proteome</keyword>
<feature type="transmembrane region" description="Helical" evidence="7">
    <location>
        <begin position="7"/>
        <end position="26"/>
    </location>
</feature>
<evidence type="ECO:0000256" key="5">
    <source>
        <dbReference type="ARBA" id="ARBA00022989"/>
    </source>
</evidence>
<dbReference type="Pfam" id="PF04239">
    <property type="entry name" value="DUF421"/>
    <property type="match status" value="1"/>
</dbReference>
<keyword evidence="4 7" id="KW-0812">Transmembrane</keyword>
<dbReference type="OrthoDB" id="9778331at2"/>
<dbReference type="InterPro" id="IPR023090">
    <property type="entry name" value="UPF0702_alpha/beta_dom_sf"/>
</dbReference>
<evidence type="ECO:0000256" key="1">
    <source>
        <dbReference type="ARBA" id="ARBA00004651"/>
    </source>
</evidence>
<dbReference type="EMBL" id="CP035492">
    <property type="protein sequence ID" value="QAY68046.1"/>
    <property type="molecule type" value="Genomic_DNA"/>
</dbReference>
<feature type="transmembrane region" description="Helical" evidence="7">
    <location>
        <begin position="33"/>
        <end position="52"/>
    </location>
</feature>
<evidence type="ECO:0000313" key="9">
    <source>
        <dbReference type="EMBL" id="QAY68046.1"/>
    </source>
</evidence>
<dbReference type="RefSeq" id="WP_129443442.1">
    <property type="nucleotide sequence ID" value="NZ_CP035492.1"/>
</dbReference>
<gene>
    <name evidence="9" type="ORF">ET464_18410</name>
</gene>
<accession>A0A4P6EYV4</accession>
<sequence>MPLWIEVTLRTLASAVILFAITKILGKRQISQLSLFEYITGATMGNIASYVSLDIDNYWYIGVIALTVWTIVSVSIEFITLKSKKARDLLDGKGTVLVQNGALIRKNLKKERITLDELMEQLRKKDIYRLADVEFGIMEKSGDMNFLLKKEFQPLTPNALGWKVPREREPITVMQDGNILDPSLRQTGYDEQWLKHQLRSQKVQTEDVFFAQVDATGNLTVQTGDAALPEQAPSKPTENIATLLKQFDNELHMLEQFAPNDKDRLDYRNAREKLHISMRDYRPLQP</sequence>
<dbReference type="PANTHER" id="PTHR34582:SF7">
    <property type="entry name" value="UPF0702 TRANSMEMBRANE PROTEIN YDFS"/>
    <property type="match status" value="1"/>
</dbReference>